<name>A0ABR1UY99_9PEZI</name>
<comment type="caution">
    <text evidence="1">The sequence shown here is derived from an EMBL/GenBank/DDBJ whole genome shotgun (WGS) entry which is preliminary data.</text>
</comment>
<evidence type="ECO:0000313" key="2">
    <source>
        <dbReference type="Proteomes" id="UP001446871"/>
    </source>
</evidence>
<protein>
    <submittedName>
        <fullName evidence="1">Uncharacterized protein</fullName>
    </submittedName>
</protein>
<accession>A0ABR1UY99</accession>
<dbReference type="InterPro" id="IPR036928">
    <property type="entry name" value="AS_sf"/>
</dbReference>
<organism evidence="1 2">
    <name type="scientific">Apiospora saccharicola</name>
    <dbReference type="NCBI Taxonomy" id="335842"/>
    <lineage>
        <taxon>Eukaryota</taxon>
        <taxon>Fungi</taxon>
        <taxon>Dikarya</taxon>
        <taxon>Ascomycota</taxon>
        <taxon>Pezizomycotina</taxon>
        <taxon>Sordariomycetes</taxon>
        <taxon>Xylariomycetidae</taxon>
        <taxon>Amphisphaeriales</taxon>
        <taxon>Apiosporaceae</taxon>
        <taxon>Apiospora</taxon>
    </lineage>
</organism>
<sequence>MTRLSEGSRLFLVKLDSALGAGAVLLAKTNLGEQSQFRNRNTVSRWSVVGKADIQTLHGRHGALWPAGAATEITAAALGTETHRSTVTPASYAGLVDFGPYQGCMPLPSC</sequence>
<evidence type="ECO:0000313" key="1">
    <source>
        <dbReference type="EMBL" id="KAK8063914.1"/>
    </source>
</evidence>
<reference evidence="1 2" key="1">
    <citation type="submission" date="2023-01" db="EMBL/GenBank/DDBJ databases">
        <title>Analysis of 21 Apiospora genomes using comparative genomics revels a genus with tremendous synthesis potential of carbohydrate active enzymes and secondary metabolites.</title>
        <authorList>
            <person name="Sorensen T."/>
        </authorList>
    </citation>
    <scope>NUCLEOTIDE SEQUENCE [LARGE SCALE GENOMIC DNA]</scope>
    <source>
        <strain evidence="1 2">CBS 83171</strain>
    </source>
</reference>
<keyword evidence="2" id="KW-1185">Reference proteome</keyword>
<dbReference type="EMBL" id="JAQQWM010000005">
    <property type="protein sequence ID" value="KAK8063914.1"/>
    <property type="molecule type" value="Genomic_DNA"/>
</dbReference>
<dbReference type="SUPFAM" id="SSF75304">
    <property type="entry name" value="Amidase signature (AS) enzymes"/>
    <property type="match status" value="1"/>
</dbReference>
<dbReference type="Proteomes" id="UP001446871">
    <property type="component" value="Unassembled WGS sequence"/>
</dbReference>
<dbReference type="Gene3D" id="3.90.1300.10">
    <property type="entry name" value="Amidase signature (AS) domain"/>
    <property type="match status" value="1"/>
</dbReference>
<proteinExistence type="predicted"/>
<gene>
    <name evidence="1" type="ORF">PG996_008566</name>
</gene>